<evidence type="ECO:0000259" key="1">
    <source>
        <dbReference type="Pfam" id="PF13358"/>
    </source>
</evidence>
<dbReference type="Gene3D" id="3.30.420.10">
    <property type="entry name" value="Ribonuclease H-like superfamily/Ribonuclease H"/>
    <property type="match status" value="1"/>
</dbReference>
<dbReference type="InterPro" id="IPR038717">
    <property type="entry name" value="Tc1-like_DDE_dom"/>
</dbReference>
<reference evidence="2" key="1">
    <citation type="submission" date="2020-08" db="EMBL/GenBank/DDBJ databases">
        <title>Multicomponent nature underlies the extraordinary mechanical properties of spider dragline silk.</title>
        <authorList>
            <person name="Kono N."/>
            <person name="Nakamura H."/>
            <person name="Mori M."/>
            <person name="Yoshida Y."/>
            <person name="Ohtoshi R."/>
            <person name="Malay A.D."/>
            <person name="Moran D.A.P."/>
            <person name="Tomita M."/>
            <person name="Numata K."/>
            <person name="Arakawa K."/>
        </authorList>
    </citation>
    <scope>NUCLEOTIDE SEQUENCE</scope>
</reference>
<evidence type="ECO:0000313" key="2">
    <source>
        <dbReference type="EMBL" id="GFX90016.1"/>
    </source>
</evidence>
<proteinExistence type="predicted"/>
<dbReference type="InterPro" id="IPR036397">
    <property type="entry name" value="RNaseH_sf"/>
</dbReference>
<dbReference type="EMBL" id="BMAU01021087">
    <property type="protein sequence ID" value="GFX90016.1"/>
    <property type="molecule type" value="Genomic_DNA"/>
</dbReference>
<sequence>MPPQPNKEKFQRLTNFERGRIINLQEGGFSYRAIGACVQRNSSTVMRVWKQRTDEHRTTRKTGSGRRKWPNTRSYGLGAVSYHGRSNLLRIEGNLNSNTYVHEVLQPEVIPFLQGILGAIFQQDNARPHVAKTVRDFFSVQHMQLLPWAAYSPDMSLIEHVWDLVDRCLAREPRPAASKDEHLLRIQAILNSLPQTDIQNLFNSLPRRIAAFIAAYGGYTKY</sequence>
<dbReference type="Pfam" id="PF13358">
    <property type="entry name" value="DDE_3"/>
    <property type="match status" value="1"/>
</dbReference>
<evidence type="ECO:0000313" key="3">
    <source>
        <dbReference type="Proteomes" id="UP000887159"/>
    </source>
</evidence>
<gene>
    <name evidence="2" type="primary">X975_05813</name>
    <name evidence="2" type="ORF">TNCV_887141</name>
</gene>
<protein>
    <submittedName>
        <fullName evidence="2">Transposable element Tcb2 transposase</fullName>
    </submittedName>
</protein>
<organism evidence="2 3">
    <name type="scientific">Trichonephila clavipes</name>
    <name type="common">Golden silk orbweaver</name>
    <name type="synonym">Nephila clavipes</name>
    <dbReference type="NCBI Taxonomy" id="2585209"/>
    <lineage>
        <taxon>Eukaryota</taxon>
        <taxon>Metazoa</taxon>
        <taxon>Ecdysozoa</taxon>
        <taxon>Arthropoda</taxon>
        <taxon>Chelicerata</taxon>
        <taxon>Arachnida</taxon>
        <taxon>Araneae</taxon>
        <taxon>Araneomorphae</taxon>
        <taxon>Entelegynae</taxon>
        <taxon>Araneoidea</taxon>
        <taxon>Nephilidae</taxon>
        <taxon>Trichonephila</taxon>
    </lineage>
</organism>
<name>A0A8X6URU6_TRICX</name>
<feature type="domain" description="Tc1-like transposase DDE" evidence="1">
    <location>
        <begin position="68"/>
        <end position="171"/>
    </location>
</feature>
<dbReference type="Proteomes" id="UP000887159">
    <property type="component" value="Unassembled WGS sequence"/>
</dbReference>
<dbReference type="AlphaFoldDB" id="A0A8X6URU6"/>
<keyword evidence="3" id="KW-1185">Reference proteome</keyword>
<accession>A0A8X6URU6</accession>
<dbReference type="GO" id="GO:0003676">
    <property type="term" value="F:nucleic acid binding"/>
    <property type="evidence" value="ECO:0007669"/>
    <property type="project" value="InterPro"/>
</dbReference>
<comment type="caution">
    <text evidence="2">The sequence shown here is derived from an EMBL/GenBank/DDBJ whole genome shotgun (WGS) entry which is preliminary data.</text>
</comment>